<gene>
    <name evidence="5" type="primary">LOC123113016</name>
</gene>
<feature type="region of interest" description="Disordered" evidence="3">
    <location>
        <begin position="419"/>
        <end position="479"/>
    </location>
</feature>
<feature type="compositionally biased region" description="Acidic residues" evidence="3">
    <location>
        <begin position="226"/>
        <end position="236"/>
    </location>
</feature>
<feature type="compositionally biased region" description="Basic and acidic residues" evidence="3">
    <location>
        <begin position="94"/>
        <end position="111"/>
    </location>
</feature>
<dbReference type="SMART" id="SM00297">
    <property type="entry name" value="BROMO"/>
    <property type="match status" value="1"/>
</dbReference>
<keyword evidence="6" id="KW-1185">Reference proteome</keyword>
<feature type="compositionally biased region" description="Pro residues" evidence="3">
    <location>
        <begin position="1"/>
        <end position="18"/>
    </location>
</feature>
<dbReference type="InterPro" id="IPR051831">
    <property type="entry name" value="Bromodomain_contain_prot"/>
</dbReference>
<dbReference type="PaxDb" id="4565-Traes_5BL_C2FF92AB7.1"/>
<dbReference type="Gramene" id="TraesCS5B02G352900.1">
    <property type="protein sequence ID" value="TraesCS5B02G352900.1"/>
    <property type="gene ID" value="TraesCS5B02G352900"/>
</dbReference>
<dbReference type="PROSITE" id="PS50014">
    <property type="entry name" value="BROMODOMAIN_2"/>
    <property type="match status" value="1"/>
</dbReference>
<evidence type="ECO:0000313" key="5">
    <source>
        <dbReference type="EnsemblPlants" id="TraesCS5B02G352900.1"/>
    </source>
</evidence>
<dbReference type="OrthoDB" id="21449at2759"/>
<dbReference type="SMR" id="A0A3B6LRX3"/>
<feature type="compositionally biased region" description="Pro residues" evidence="3">
    <location>
        <begin position="433"/>
        <end position="449"/>
    </location>
</feature>
<accession>A0A3B6LRX3</accession>
<dbReference type="InterPro" id="IPR036427">
    <property type="entry name" value="Bromodomain-like_sf"/>
</dbReference>
<feature type="domain" description="Bromo" evidence="4">
    <location>
        <begin position="134"/>
        <end position="204"/>
    </location>
</feature>
<dbReference type="Pfam" id="PF00439">
    <property type="entry name" value="Bromodomain"/>
    <property type="match status" value="1"/>
</dbReference>
<evidence type="ECO:0000259" key="4">
    <source>
        <dbReference type="PROSITE" id="PS50014"/>
    </source>
</evidence>
<feature type="compositionally biased region" description="Basic residues" evidence="3">
    <location>
        <begin position="19"/>
        <end position="28"/>
    </location>
</feature>
<reference evidence="5" key="2">
    <citation type="submission" date="2018-10" db="UniProtKB">
        <authorList>
            <consortium name="EnsemblPlants"/>
        </authorList>
    </citation>
    <scope>IDENTIFICATION</scope>
</reference>
<reference evidence="5" key="1">
    <citation type="submission" date="2018-08" db="EMBL/GenBank/DDBJ databases">
        <authorList>
            <person name="Rossello M."/>
        </authorList>
    </citation>
    <scope>NUCLEOTIDE SEQUENCE [LARGE SCALE GENOMIC DNA]</scope>
    <source>
        <strain evidence="5">cv. Chinese Spring</strain>
    </source>
</reference>
<name>A0A3B6LRX3_WHEAT</name>
<dbReference type="Gene3D" id="1.20.920.10">
    <property type="entry name" value="Bromodomain-like"/>
    <property type="match status" value="1"/>
</dbReference>
<dbReference type="AlphaFoldDB" id="A0A3B6LRX3"/>
<dbReference type="STRING" id="4565.A0A3B6LRX3"/>
<dbReference type="KEGG" id="taes:123113016"/>
<dbReference type="PRINTS" id="PR00503">
    <property type="entry name" value="BROMODOMAIN"/>
</dbReference>
<dbReference type="OMA" id="HAMPYPS"/>
<dbReference type="Gramene" id="TraesNOR5B03G02974830.1">
    <property type="protein sequence ID" value="TraesNOR5B03G02974830.1"/>
    <property type="gene ID" value="TraesNOR5B03G02974830"/>
</dbReference>
<feature type="region of interest" description="Disordered" evidence="3">
    <location>
        <begin position="221"/>
        <end position="266"/>
    </location>
</feature>
<dbReference type="PANTHER" id="PTHR22881">
    <property type="entry name" value="BROMODOMAIN CONTAINING PROTEIN"/>
    <property type="match status" value="1"/>
</dbReference>
<proteinExistence type="predicted"/>
<keyword evidence="1 2" id="KW-0103">Bromodomain</keyword>
<dbReference type="Gramene" id="TraesJAG5B03G02943960.1">
    <property type="protein sequence ID" value="TraesJAG5B03G02943960.1"/>
    <property type="gene ID" value="TraesJAG5B03G02943960"/>
</dbReference>
<dbReference type="InterPro" id="IPR018359">
    <property type="entry name" value="Bromodomain_CS"/>
</dbReference>
<dbReference type="InterPro" id="IPR001487">
    <property type="entry name" value="Bromodomain"/>
</dbReference>
<organism evidence="5">
    <name type="scientific">Triticum aestivum</name>
    <name type="common">Wheat</name>
    <dbReference type="NCBI Taxonomy" id="4565"/>
    <lineage>
        <taxon>Eukaryota</taxon>
        <taxon>Viridiplantae</taxon>
        <taxon>Streptophyta</taxon>
        <taxon>Embryophyta</taxon>
        <taxon>Tracheophyta</taxon>
        <taxon>Spermatophyta</taxon>
        <taxon>Magnoliopsida</taxon>
        <taxon>Liliopsida</taxon>
        <taxon>Poales</taxon>
        <taxon>Poaceae</taxon>
        <taxon>BOP clade</taxon>
        <taxon>Pooideae</taxon>
        <taxon>Triticodae</taxon>
        <taxon>Triticeae</taxon>
        <taxon>Triticinae</taxon>
        <taxon>Triticum</taxon>
    </lineage>
</organism>
<dbReference type="PANTHER" id="PTHR22881:SF27">
    <property type="entry name" value="BROMODOMAIN CONTAINING 7_9"/>
    <property type="match status" value="1"/>
</dbReference>
<dbReference type="Gramene" id="TraesLDM5B03G02950080.1">
    <property type="protein sequence ID" value="TraesLDM5B03G02950080.1"/>
    <property type="gene ID" value="TraesLDM5B03G02950080"/>
</dbReference>
<evidence type="ECO:0000256" key="1">
    <source>
        <dbReference type="ARBA" id="ARBA00023117"/>
    </source>
</evidence>
<dbReference type="PROSITE" id="PS00633">
    <property type="entry name" value="BROMODOMAIN_1"/>
    <property type="match status" value="1"/>
</dbReference>
<feature type="region of interest" description="Disordered" evidence="3">
    <location>
        <begin position="1"/>
        <end position="121"/>
    </location>
</feature>
<feature type="region of interest" description="Disordered" evidence="3">
    <location>
        <begin position="323"/>
        <end position="342"/>
    </location>
</feature>
<dbReference type="Proteomes" id="UP000019116">
    <property type="component" value="Chromosome 5B"/>
</dbReference>
<evidence type="ECO:0000256" key="2">
    <source>
        <dbReference type="PROSITE-ProRule" id="PRU00035"/>
    </source>
</evidence>
<feature type="compositionally biased region" description="Low complexity" evidence="3">
    <location>
        <begin position="325"/>
        <end position="334"/>
    </location>
</feature>
<dbReference type="RefSeq" id="XP_044390055.1">
    <property type="nucleotide sequence ID" value="XM_044534120.1"/>
</dbReference>
<dbReference type="GeneID" id="123113016"/>
<evidence type="ECO:0000256" key="3">
    <source>
        <dbReference type="SAM" id="MobiDB-lite"/>
    </source>
</evidence>
<feature type="compositionally biased region" description="Pro residues" evidence="3">
    <location>
        <begin position="47"/>
        <end position="59"/>
    </location>
</feature>
<evidence type="ECO:0000313" key="6">
    <source>
        <dbReference type="Proteomes" id="UP000019116"/>
    </source>
</evidence>
<sequence>MGKQQPPPRPAAMSAPPPARRKRKKKGRPSLLDLQKRSLRLQKLQEAPPPPPPPPPPQQRRPSTRRNPAPEDDSGDDDPRREKKLRLVVGLHDGSAKGEKRRTATDGREEPSDSGPTMPLPDKKLLVFILDRLQKKDTYGVFSEPVDDEELPDYRDIVKHPMDFSTVRKKLDKGAYANLEQFEDDVFLITSNAMSYNSPDTVYYRQARSIQEVAKKDFENLRQDSDASEPEPEPLPEPEPKPQRRRGRPPKNAVKQQVEQPPAERATANFSAAALAMAGNSGLYAHSGFDIQRRIADVLKASFANRSNEHNWSSERKLESIEDYSGSGSKWSGKMGKKPLPVEESRRTTYYQNQPSSSMYELPVATSYNGTRKVLVPIGAQLPQAYSRSLARFAAQLGPVGWEVASKRIEQVIPPGATFGRGWVGDGESPDSFQPPVPTSSPIPTPPPSSIAASSEQKTVDDPASAGHSTGPHADAVSHASANNAKRIDSQAVPSPQCGSLPQVPVEHSVELKSSHNVEERPTMHQTVNGFNAVPGSIMFAPTAQLVANRMQTHMAD</sequence>
<dbReference type="SUPFAM" id="SSF47370">
    <property type="entry name" value="Bromodomain"/>
    <property type="match status" value="1"/>
</dbReference>
<dbReference type="EnsemblPlants" id="TraesCS5B02G352900.1">
    <property type="protein sequence ID" value="TraesCS5B02G352900.1"/>
    <property type="gene ID" value="TraesCS5B02G352900"/>
</dbReference>
<protein>
    <recommendedName>
        <fullName evidence="4">Bromo domain-containing protein</fullName>
    </recommendedName>
</protein>